<dbReference type="Proteomes" id="UP000248659">
    <property type="component" value="Unassembled WGS sequence"/>
</dbReference>
<dbReference type="Pfam" id="PF10711">
    <property type="entry name" value="DUF2513"/>
    <property type="match status" value="1"/>
</dbReference>
<protein>
    <recommendedName>
        <fullName evidence="3">DUF2513 domain-containing protein</fullName>
    </recommendedName>
</protein>
<dbReference type="InterPro" id="IPR019650">
    <property type="entry name" value="DUF2513"/>
</dbReference>
<accession>A0ABX9DAT4</accession>
<sequence length="124" mass="13721">MTRDDDLIRALMIKIEAEPSQIHPSPMRHSASEDAIREHHHLLLLADAGFLVADEGAAWFRMTSSGHAFAGMIKDDTLWHRVRSKAAEAVPRCGPGLLFEIGTAMMRDELRDMGGGTNERGREG</sequence>
<dbReference type="EMBL" id="MUAV01000059">
    <property type="protein sequence ID" value="RAP39432.1"/>
    <property type="molecule type" value="Genomic_DNA"/>
</dbReference>
<evidence type="ECO:0000313" key="2">
    <source>
        <dbReference type="Proteomes" id="UP000248659"/>
    </source>
</evidence>
<proteinExistence type="predicted"/>
<keyword evidence="2" id="KW-1185">Reference proteome</keyword>
<evidence type="ECO:0000313" key="1">
    <source>
        <dbReference type="EMBL" id="RAP39432.1"/>
    </source>
</evidence>
<evidence type="ECO:0008006" key="3">
    <source>
        <dbReference type="Google" id="ProtNLM"/>
    </source>
</evidence>
<reference evidence="1 2" key="1">
    <citation type="submission" date="2017-01" db="EMBL/GenBank/DDBJ databases">
        <title>Genome sequence of Rhodovulum viride JA756.</title>
        <authorList>
            <person name="Lakshmi K.V."/>
            <person name="Tushar L.D."/>
            <person name="Sasikala C."/>
            <person name="Venkataramana C."/>
        </authorList>
    </citation>
    <scope>NUCLEOTIDE SEQUENCE [LARGE SCALE GENOMIC DNA]</scope>
    <source>
        <strain evidence="1 2">JA756</strain>
    </source>
</reference>
<name>A0ABX9DAT4_9RHOB</name>
<organism evidence="1 2">
    <name type="scientific">Rhodovulum viride</name>
    <dbReference type="NCBI Taxonomy" id="1231134"/>
    <lineage>
        <taxon>Bacteria</taxon>
        <taxon>Pseudomonadati</taxon>
        <taxon>Pseudomonadota</taxon>
        <taxon>Alphaproteobacteria</taxon>
        <taxon>Rhodobacterales</taxon>
        <taxon>Paracoccaceae</taxon>
        <taxon>Rhodovulum</taxon>
    </lineage>
</organism>
<comment type="caution">
    <text evidence="1">The sequence shown here is derived from an EMBL/GenBank/DDBJ whole genome shotgun (WGS) entry which is preliminary data.</text>
</comment>
<gene>
    <name evidence="1" type="ORF">BYZ73_20605</name>
</gene>
<dbReference type="RefSeq" id="WP_112317498.1">
    <property type="nucleotide sequence ID" value="NZ_MUAV01000059.1"/>
</dbReference>